<name>A0A3L7ZYM9_PARDI</name>
<dbReference type="AlphaFoldDB" id="A0A3L7ZYM9"/>
<protein>
    <submittedName>
        <fullName evidence="1">Uncharacterized protein</fullName>
    </submittedName>
</protein>
<dbReference type="OrthoDB" id="1111796at2"/>
<dbReference type="EMBL" id="RAYI01000001">
    <property type="protein sequence ID" value="RLT75160.1"/>
    <property type="molecule type" value="Genomic_DNA"/>
</dbReference>
<evidence type="ECO:0000313" key="2">
    <source>
        <dbReference type="Proteomes" id="UP000278164"/>
    </source>
</evidence>
<evidence type="ECO:0000313" key="1">
    <source>
        <dbReference type="EMBL" id="RLT75160.1"/>
    </source>
</evidence>
<comment type="caution">
    <text evidence="1">The sequence shown here is derived from an EMBL/GenBank/DDBJ whole genome shotgun (WGS) entry which is preliminary data.</text>
</comment>
<dbReference type="RefSeq" id="WP_121734639.1">
    <property type="nucleotide sequence ID" value="NZ_QXXG01000001.1"/>
</dbReference>
<reference evidence="1 2" key="1">
    <citation type="submission" date="2018-09" db="EMBL/GenBank/DDBJ databases">
        <title>Murine metabolic-syndrome-specific gut microbial biobank.</title>
        <authorList>
            <person name="Liu C."/>
        </authorList>
    </citation>
    <scope>NUCLEOTIDE SEQUENCE [LARGE SCALE GENOMIC DNA]</scope>
    <source>
        <strain evidence="1 2">8-P5</strain>
    </source>
</reference>
<sequence length="413" mass="46612">MKNIGVRSLIAGLCLMGLGNNWFPSLKAQIVDHVYKTDYHIDPEKARELSVELDNISFFKDNEYTGKFTKGYSLPGLWVQGKAVYYPLRNIKLEAGVHMLIYHGANKYPSMAYQDIAYWKGNQYQKGVHVLPYFRAQMALSDHVNIVLGNIYGASDHNLIEPLYNPELNLTCDPEAGLQLLYDSKAFDLDVWVNWQSFIFREDVHQEAFTVGISSRVKYNDPASRFHFYTPVQGLVQHRGGEIDTIFNNSVQTLMNGAIGVGGVWNTGHRIFKNLNVELDATGYYQQAGEIWPFDSGYGLYARASADIYDFRVKTSYWTCEDFISMFGSPFFGAASMIDAGSTFDRPQMIYLGVEYSRQLAKGFSIGVDVDVFHHLSGDMNDAEGVKQPMGSATSFTAGVYMRINPSFLIKKF</sequence>
<organism evidence="1 2">
    <name type="scientific">Parabacteroides distasonis</name>
    <dbReference type="NCBI Taxonomy" id="823"/>
    <lineage>
        <taxon>Bacteria</taxon>
        <taxon>Pseudomonadati</taxon>
        <taxon>Bacteroidota</taxon>
        <taxon>Bacteroidia</taxon>
        <taxon>Bacteroidales</taxon>
        <taxon>Tannerellaceae</taxon>
        <taxon>Parabacteroides</taxon>
    </lineage>
</organism>
<gene>
    <name evidence="1" type="ORF">D7V78_01170</name>
</gene>
<dbReference type="Proteomes" id="UP000278164">
    <property type="component" value="Unassembled WGS sequence"/>
</dbReference>
<proteinExistence type="predicted"/>
<accession>A0A3L7ZYM9</accession>